<dbReference type="InterPro" id="IPR033126">
    <property type="entry name" value="Glyco_hydro_9_Asp/Glu_AS"/>
</dbReference>
<dbReference type="PANTHER" id="PTHR22298">
    <property type="entry name" value="ENDO-1,4-BETA-GLUCANASE"/>
    <property type="match status" value="1"/>
</dbReference>
<evidence type="ECO:0000256" key="5">
    <source>
        <dbReference type="ARBA" id="ARBA00023326"/>
    </source>
</evidence>
<dbReference type="InterPro" id="IPR018221">
    <property type="entry name" value="Glyco_hydro_9_His_AS"/>
</dbReference>
<feature type="active site" evidence="6">
    <location>
        <position position="508"/>
    </location>
</feature>
<comment type="catalytic activity">
    <reaction evidence="8">
        <text>Endohydrolysis of (1-&gt;4)-beta-D-glucosidic linkages in cellulose, lichenin and cereal beta-D-glucans.</text>
        <dbReference type="EC" id="3.2.1.4"/>
    </reaction>
</comment>
<dbReference type="Pfam" id="PF00759">
    <property type="entry name" value="Glyco_hydro_9"/>
    <property type="match status" value="1"/>
</dbReference>
<dbReference type="SUPFAM" id="SSF48208">
    <property type="entry name" value="Six-hairpin glycosidases"/>
    <property type="match status" value="1"/>
</dbReference>
<dbReference type="EMBL" id="MTSE01000012">
    <property type="protein sequence ID" value="OUJ72165.1"/>
    <property type="molecule type" value="Genomic_DNA"/>
</dbReference>
<accession>A0A243W9X5</accession>
<keyword evidence="3 6" id="KW-0119">Carbohydrate metabolism</keyword>
<evidence type="ECO:0000256" key="9">
    <source>
        <dbReference type="SAM" id="MobiDB-lite"/>
    </source>
</evidence>
<dbReference type="AlphaFoldDB" id="A0A243W9X5"/>
<evidence type="ECO:0000256" key="1">
    <source>
        <dbReference type="ARBA" id="ARBA00007072"/>
    </source>
</evidence>
<dbReference type="PROSITE" id="PS00698">
    <property type="entry name" value="GH9_3"/>
    <property type="match status" value="1"/>
</dbReference>
<evidence type="ECO:0000256" key="2">
    <source>
        <dbReference type="ARBA" id="ARBA00022801"/>
    </source>
</evidence>
<dbReference type="InterPro" id="IPR004197">
    <property type="entry name" value="Cellulase_Ig-like"/>
</dbReference>
<comment type="caution">
    <text evidence="12">The sequence shown here is derived from an EMBL/GenBank/DDBJ whole genome shotgun (WGS) entry which is preliminary data.</text>
</comment>
<evidence type="ECO:0000313" key="13">
    <source>
        <dbReference type="Proteomes" id="UP000194873"/>
    </source>
</evidence>
<feature type="active site" evidence="7">
    <location>
        <position position="559"/>
    </location>
</feature>
<feature type="signal peptide" evidence="8">
    <location>
        <begin position="1"/>
        <end position="21"/>
    </location>
</feature>
<dbReference type="InterPro" id="IPR012341">
    <property type="entry name" value="6hp_glycosidase-like_sf"/>
</dbReference>
<keyword evidence="5 6" id="KW-0624">Polysaccharide degradation</keyword>
<evidence type="ECO:0000259" key="11">
    <source>
        <dbReference type="Pfam" id="PF02927"/>
    </source>
</evidence>
<dbReference type="Proteomes" id="UP000194873">
    <property type="component" value="Unassembled WGS sequence"/>
</dbReference>
<dbReference type="SUPFAM" id="SSF81296">
    <property type="entry name" value="E set domains"/>
    <property type="match status" value="1"/>
</dbReference>
<dbReference type="Gene3D" id="1.50.10.10">
    <property type="match status" value="1"/>
</dbReference>
<feature type="domain" description="Glycoside hydrolase family 9" evidence="10">
    <location>
        <begin position="119"/>
        <end position="571"/>
    </location>
</feature>
<dbReference type="PROSITE" id="PS00592">
    <property type="entry name" value="GH9_2"/>
    <property type="match status" value="1"/>
</dbReference>
<dbReference type="RefSeq" id="WP_086595775.1">
    <property type="nucleotide sequence ID" value="NZ_MTSE01000012.1"/>
</dbReference>
<reference evidence="12 13" key="1">
    <citation type="submission" date="2017-01" db="EMBL/GenBank/DDBJ databases">
        <title>A new Hymenobacter.</title>
        <authorList>
            <person name="Liang Y."/>
            <person name="Feng F."/>
        </authorList>
    </citation>
    <scope>NUCLEOTIDE SEQUENCE [LARGE SCALE GENOMIC DNA]</scope>
    <source>
        <strain evidence="12">MIMBbqt21</strain>
    </source>
</reference>
<evidence type="ECO:0000256" key="6">
    <source>
        <dbReference type="PROSITE-ProRule" id="PRU10059"/>
    </source>
</evidence>
<evidence type="ECO:0000256" key="7">
    <source>
        <dbReference type="PROSITE-ProRule" id="PRU10060"/>
    </source>
</evidence>
<keyword evidence="8" id="KW-0732">Signal</keyword>
<dbReference type="Pfam" id="PF02927">
    <property type="entry name" value="CelD_N"/>
    <property type="match status" value="1"/>
</dbReference>
<keyword evidence="13" id="KW-1185">Reference proteome</keyword>
<dbReference type="EC" id="3.2.1.4" evidence="8"/>
<proteinExistence type="inferred from homology"/>
<dbReference type="CDD" id="cd02850">
    <property type="entry name" value="E_set_Cellulase_N"/>
    <property type="match status" value="1"/>
</dbReference>
<name>A0A243W9X5_9BACT</name>
<keyword evidence="2 6" id="KW-0378">Hydrolase</keyword>
<organism evidence="12 13">
    <name type="scientific">Hymenobacter crusticola</name>
    <dbReference type="NCBI Taxonomy" id="1770526"/>
    <lineage>
        <taxon>Bacteria</taxon>
        <taxon>Pseudomonadati</taxon>
        <taxon>Bacteroidota</taxon>
        <taxon>Cytophagia</taxon>
        <taxon>Cytophagales</taxon>
        <taxon>Hymenobacteraceae</taxon>
        <taxon>Hymenobacter</taxon>
    </lineage>
</organism>
<dbReference type="InterPro" id="IPR008928">
    <property type="entry name" value="6-hairpin_glycosidase_sf"/>
</dbReference>
<dbReference type="Gene3D" id="2.60.40.10">
    <property type="entry name" value="Immunoglobulins"/>
    <property type="match status" value="1"/>
</dbReference>
<feature type="active site" evidence="7">
    <location>
        <position position="550"/>
    </location>
</feature>
<evidence type="ECO:0000256" key="3">
    <source>
        <dbReference type="ARBA" id="ARBA00023277"/>
    </source>
</evidence>
<keyword evidence="4 6" id="KW-0326">Glycosidase</keyword>
<feature type="domain" description="Cellulase Ig-like" evidence="11">
    <location>
        <begin position="26"/>
        <end position="102"/>
    </location>
</feature>
<sequence>MSLPRFVLLLSALLLSRLTHAQHLTDSIRVNQVGFYPAAPKIAVVVGAAAGPFYITTPDRATVVFTGQLSEAREAKLAQQQARIADFTTLTQQGTFVVWIPTVGFSYPFRIQPNVHEGVAQAALKGYYYQRASTALPPAYATRWSRALGHPDTRVLVHSSAASATRPAGTVLSSPRGWYDAGDYNKYIVNSGITVATLLSLYEAFPAYCAQLKTGIPESPNALPDVLDEVLWNLRWMLTMQDPNDGGVYHKLTNASFDGMVLPDQATAPRYVVQKSAAATLDFAAVLAQASRVLRRFDRPLPGLADSCLRASRQAWDWARAHPAVLYRQDEMNKQFQPAIVTGAYGDDAVQDEFIWAAAELYITTKEDRYYSAVPLFPDAHVPLPTWNQVRTLAYYSLVRHKASLTPAARQDMPKLEARLRAAADALQQNYKAQAYQTVMGKAAADYSWGGNATAANQGIALIQAYHLTSDPTYLQAALSNLDYLLGRNATGYCFLTGSGTKSPQHPHHRPSEGDGVVEPVPGLLVGGPNPGRQDKCAYPSALPALAYSDSVCSYASNEIAINWNAPLVYLAAALEALQNKLGSKSPTK</sequence>
<keyword evidence="8" id="KW-0136">Cellulose degradation</keyword>
<evidence type="ECO:0000259" key="10">
    <source>
        <dbReference type="Pfam" id="PF00759"/>
    </source>
</evidence>
<feature type="region of interest" description="Disordered" evidence="9">
    <location>
        <begin position="500"/>
        <end position="523"/>
    </location>
</feature>
<dbReference type="InterPro" id="IPR001701">
    <property type="entry name" value="Glyco_hydro_9"/>
</dbReference>
<evidence type="ECO:0000313" key="12">
    <source>
        <dbReference type="EMBL" id="OUJ72165.1"/>
    </source>
</evidence>
<feature type="chain" id="PRO_5011809310" description="Endoglucanase" evidence="8">
    <location>
        <begin position="22"/>
        <end position="589"/>
    </location>
</feature>
<dbReference type="GO" id="GO:0008810">
    <property type="term" value="F:cellulase activity"/>
    <property type="evidence" value="ECO:0007669"/>
    <property type="project" value="UniProtKB-EC"/>
</dbReference>
<dbReference type="OrthoDB" id="9808897at2"/>
<dbReference type="InterPro" id="IPR013783">
    <property type="entry name" value="Ig-like_fold"/>
</dbReference>
<feature type="compositionally biased region" description="Low complexity" evidence="9">
    <location>
        <begin position="514"/>
        <end position="523"/>
    </location>
</feature>
<evidence type="ECO:0000256" key="8">
    <source>
        <dbReference type="RuleBase" id="RU361166"/>
    </source>
</evidence>
<gene>
    <name evidence="12" type="ORF">BXP70_19440</name>
</gene>
<protein>
    <recommendedName>
        <fullName evidence="8">Endoglucanase</fullName>
        <ecNumber evidence="8">3.2.1.4</ecNumber>
    </recommendedName>
</protein>
<dbReference type="GO" id="GO:0030245">
    <property type="term" value="P:cellulose catabolic process"/>
    <property type="evidence" value="ECO:0007669"/>
    <property type="project" value="UniProtKB-KW"/>
</dbReference>
<evidence type="ECO:0000256" key="4">
    <source>
        <dbReference type="ARBA" id="ARBA00023295"/>
    </source>
</evidence>
<dbReference type="InterPro" id="IPR014756">
    <property type="entry name" value="Ig_E-set"/>
</dbReference>
<comment type="similarity">
    <text evidence="1 6 8">Belongs to the glycosyl hydrolase 9 (cellulase E) family.</text>
</comment>